<protein>
    <submittedName>
        <fullName evidence="1">Uncharacterized protein</fullName>
    </submittedName>
</protein>
<proteinExistence type="predicted"/>
<reference evidence="2" key="1">
    <citation type="submission" date="2023-07" db="EMBL/GenBank/DDBJ databases">
        <title>30 novel species of actinomycetes from the DSMZ collection.</title>
        <authorList>
            <person name="Nouioui I."/>
        </authorList>
    </citation>
    <scope>NUCLEOTIDE SEQUENCE [LARGE SCALE GENOMIC DNA]</scope>
    <source>
        <strain evidence="2">DSM 41699</strain>
    </source>
</reference>
<dbReference type="EMBL" id="JAVREY010000129">
    <property type="protein sequence ID" value="MDT0469774.1"/>
    <property type="molecule type" value="Genomic_DNA"/>
</dbReference>
<dbReference type="Proteomes" id="UP001183809">
    <property type="component" value="Unassembled WGS sequence"/>
</dbReference>
<evidence type="ECO:0000313" key="1">
    <source>
        <dbReference type="EMBL" id="MDT0469774.1"/>
    </source>
</evidence>
<accession>A0ABU2U962</accession>
<keyword evidence="2" id="KW-1185">Reference proteome</keyword>
<name>A0ABU2U962_9ACTN</name>
<organism evidence="1 2">
    <name type="scientific">Streptomyces gibsoniae</name>
    <dbReference type="NCBI Taxonomy" id="3075529"/>
    <lineage>
        <taxon>Bacteria</taxon>
        <taxon>Bacillati</taxon>
        <taxon>Actinomycetota</taxon>
        <taxon>Actinomycetes</taxon>
        <taxon>Kitasatosporales</taxon>
        <taxon>Streptomycetaceae</taxon>
        <taxon>Streptomyces</taxon>
    </lineage>
</organism>
<gene>
    <name evidence="1" type="ORF">RM764_43765</name>
</gene>
<dbReference type="RefSeq" id="WP_311701192.1">
    <property type="nucleotide sequence ID" value="NZ_JAVREY010000129.1"/>
</dbReference>
<comment type="caution">
    <text evidence="1">The sequence shown here is derived from an EMBL/GenBank/DDBJ whole genome shotgun (WGS) entry which is preliminary data.</text>
</comment>
<sequence>MTSSAAADPIRFHLTLSTTEHPGMHGWWPKEVTAQGKFREWIGAYSKMPAARVTLTVRAGASERLLESWPNVS</sequence>
<evidence type="ECO:0000313" key="2">
    <source>
        <dbReference type="Proteomes" id="UP001183809"/>
    </source>
</evidence>